<keyword evidence="1" id="KW-0472">Membrane</keyword>
<proteinExistence type="predicted"/>
<feature type="transmembrane region" description="Helical" evidence="1">
    <location>
        <begin position="197"/>
        <end position="214"/>
    </location>
</feature>
<protein>
    <submittedName>
        <fullName evidence="2">Putative ABC-type exoprotein transport system, permease component</fullName>
    </submittedName>
</protein>
<dbReference type="Proteomes" id="UP000005104">
    <property type="component" value="Chromosome"/>
</dbReference>
<evidence type="ECO:0000313" key="3">
    <source>
        <dbReference type="Proteomes" id="UP000005104"/>
    </source>
</evidence>
<dbReference type="AlphaFoldDB" id="H5XXF3"/>
<feature type="transmembrane region" description="Helical" evidence="1">
    <location>
        <begin position="315"/>
        <end position="334"/>
    </location>
</feature>
<dbReference type="eggNOG" id="COG4473">
    <property type="taxonomic scope" value="Bacteria"/>
</dbReference>
<reference evidence="2 3" key="1">
    <citation type="submission" date="2011-11" db="EMBL/GenBank/DDBJ databases">
        <title>The Noncontiguous Finished genome of Desulfosporosinus youngiae DSM 17734.</title>
        <authorList>
            <consortium name="US DOE Joint Genome Institute (JGI-PGF)"/>
            <person name="Lucas S."/>
            <person name="Han J."/>
            <person name="Lapidus A."/>
            <person name="Cheng J.-F."/>
            <person name="Goodwin L."/>
            <person name="Pitluck S."/>
            <person name="Peters L."/>
            <person name="Ovchinnikova G."/>
            <person name="Lu M."/>
            <person name="Land M.L."/>
            <person name="Hauser L."/>
            <person name="Pester M."/>
            <person name="Spring S."/>
            <person name="Ollivier B."/>
            <person name="Rattei T."/>
            <person name="Klenk H.-P."/>
            <person name="Wagner M."/>
            <person name="Loy A."/>
            <person name="Woyke T.J."/>
        </authorList>
    </citation>
    <scope>NUCLEOTIDE SEQUENCE [LARGE SCALE GENOMIC DNA]</scope>
    <source>
        <strain evidence="2 3">DSM 17734</strain>
    </source>
</reference>
<organism evidence="2 3">
    <name type="scientific">Desulfosporosinus youngiae DSM 17734</name>
    <dbReference type="NCBI Taxonomy" id="768710"/>
    <lineage>
        <taxon>Bacteria</taxon>
        <taxon>Bacillati</taxon>
        <taxon>Bacillota</taxon>
        <taxon>Clostridia</taxon>
        <taxon>Eubacteriales</taxon>
        <taxon>Desulfitobacteriaceae</taxon>
        <taxon>Desulfosporosinus</taxon>
    </lineage>
</organism>
<feature type="transmembrane region" description="Helical" evidence="1">
    <location>
        <begin position="383"/>
        <end position="402"/>
    </location>
</feature>
<dbReference type="InterPro" id="IPR010288">
    <property type="entry name" value="EcsB_ABC"/>
</dbReference>
<name>H5XXF3_9FIRM</name>
<feature type="transmembrane region" description="Helical" evidence="1">
    <location>
        <begin position="130"/>
        <end position="150"/>
    </location>
</feature>
<sequence length="406" mass="47035">MITVAGLFFQRIVSDWKYQYQVWRSAVDWIVALYIVIPFSAGFMYYYLSWWRAVPWWLDYIPLNALSGIILLFAWLGTIRIFVEDADQLFLLQRKVWIGRIIKYSLGYSVIYNLGATTLLMIILAPFLLLHYGFSLIGVVWLTVFIFVLKNCMSLIKQLLELRFKGWAKRIVRLVIFLTTSVYVSQCVDLLLSGKGLFYLLILVLLILLSTLLYKRANLRGTFFDDVAREQTAKLRLARYMLQSAGTYVKRPRFSRKRPLLFRNSNLIFKERTPVNGLVEMCLKSELRNEKDVMVYLRMMGLSSLAILVFPPDYGWLLCFVFSIMITNVVGLFWQEAIKNPFVCLFPWSAETKIAAMKKAIFRMALPGQLILGVVVVAKTHSWLGGLVMVPIAVLTSYYIAIRQKH</sequence>
<dbReference type="STRING" id="768710.DesyoDRAFT_4200"/>
<feature type="transmembrane region" description="Helical" evidence="1">
    <location>
        <begin position="26"/>
        <end position="48"/>
    </location>
</feature>
<dbReference type="HOGENOM" id="CLU_054032_1_0_9"/>
<feature type="transmembrane region" description="Helical" evidence="1">
    <location>
        <begin position="104"/>
        <end position="124"/>
    </location>
</feature>
<keyword evidence="1" id="KW-1133">Transmembrane helix</keyword>
<accession>H5XXF3</accession>
<feature type="transmembrane region" description="Helical" evidence="1">
    <location>
        <begin position="360"/>
        <end position="377"/>
    </location>
</feature>
<feature type="transmembrane region" description="Helical" evidence="1">
    <location>
        <begin position="293"/>
        <end position="309"/>
    </location>
</feature>
<keyword evidence="1" id="KW-0812">Transmembrane</keyword>
<gene>
    <name evidence="2" type="ORF">DesyoDRAFT_4200</name>
</gene>
<feature type="transmembrane region" description="Helical" evidence="1">
    <location>
        <begin position="60"/>
        <end position="83"/>
    </location>
</feature>
<keyword evidence="3" id="KW-1185">Reference proteome</keyword>
<dbReference type="EMBL" id="CM001441">
    <property type="protein sequence ID" value="EHQ91159.1"/>
    <property type="molecule type" value="Genomic_DNA"/>
</dbReference>
<dbReference type="OrthoDB" id="2448479at2"/>
<feature type="transmembrane region" description="Helical" evidence="1">
    <location>
        <begin position="171"/>
        <end position="191"/>
    </location>
</feature>
<dbReference type="Pfam" id="PF05975">
    <property type="entry name" value="EcsB"/>
    <property type="match status" value="1"/>
</dbReference>
<evidence type="ECO:0000256" key="1">
    <source>
        <dbReference type="SAM" id="Phobius"/>
    </source>
</evidence>
<dbReference type="RefSeq" id="WP_007785945.1">
    <property type="nucleotide sequence ID" value="NZ_CM001441.1"/>
</dbReference>
<evidence type="ECO:0000313" key="2">
    <source>
        <dbReference type="EMBL" id="EHQ91159.1"/>
    </source>
</evidence>
<dbReference type="GO" id="GO:0016020">
    <property type="term" value="C:membrane"/>
    <property type="evidence" value="ECO:0007669"/>
    <property type="project" value="InterPro"/>
</dbReference>